<dbReference type="Proteomes" id="UP000224460">
    <property type="component" value="Unassembled WGS sequence"/>
</dbReference>
<keyword evidence="2" id="KW-1185">Reference proteome</keyword>
<protein>
    <submittedName>
        <fullName evidence="1">NUDIX hydrolase</fullName>
    </submittedName>
</protein>
<keyword evidence="1" id="KW-0378">Hydrolase</keyword>
<name>A0AC61DGX9_9FIRM</name>
<dbReference type="EMBL" id="PEDL01000001">
    <property type="protein sequence ID" value="PHV72243.1"/>
    <property type="molecule type" value="Genomic_DNA"/>
</dbReference>
<proteinExistence type="predicted"/>
<reference evidence="1" key="1">
    <citation type="submission" date="2017-10" db="EMBL/GenBank/DDBJ databases">
        <title>Genome sequence of cellulolytic Lachnospiraceae bacterium XHS1971 isolated from hotspring sediment.</title>
        <authorList>
            <person name="Vasudevan G."/>
            <person name="Joshi A.J."/>
            <person name="Hivarkar S."/>
            <person name="Lanjekar V.B."/>
            <person name="Dhakephalkar P.K."/>
            <person name="Dagar S."/>
        </authorList>
    </citation>
    <scope>NUCLEOTIDE SEQUENCE</scope>
    <source>
        <strain evidence="1">XHS1971</strain>
    </source>
</reference>
<accession>A0AC61DGX9</accession>
<comment type="caution">
    <text evidence="1">The sequence shown here is derived from an EMBL/GenBank/DDBJ whole genome shotgun (WGS) entry which is preliminary data.</text>
</comment>
<evidence type="ECO:0000313" key="2">
    <source>
        <dbReference type="Proteomes" id="UP000224460"/>
    </source>
</evidence>
<organism evidence="1 2">
    <name type="scientific">Sporanaerobium hydrogeniformans</name>
    <dbReference type="NCBI Taxonomy" id="3072179"/>
    <lineage>
        <taxon>Bacteria</taxon>
        <taxon>Bacillati</taxon>
        <taxon>Bacillota</taxon>
        <taxon>Clostridia</taxon>
        <taxon>Lachnospirales</taxon>
        <taxon>Lachnospiraceae</taxon>
        <taxon>Sporanaerobium</taxon>
    </lineage>
</organism>
<gene>
    <name evidence="1" type="ORF">CS063_01850</name>
</gene>
<evidence type="ECO:0000313" key="1">
    <source>
        <dbReference type="EMBL" id="PHV72243.1"/>
    </source>
</evidence>
<sequence>MDFKQEIKNYIAKNEQEKNDQRLILDYIKQFPNTILKRENEWAHLTSSGFIMNPALDKVLMAHHNIYKSWAWTGGHADGEADLLAVALREAREETGIKIVRPLVKEIASLDILPVWGHMKKGSYVSTHLHLSVAYILIAEENQLLQMNEAENSGVRWLGVSELSVYCKEPQILPIYEKLIKRARDYKEPFSLEQEK</sequence>